<organism evidence="2 3">
    <name type="scientific">Rhizophlyctis rosea</name>
    <dbReference type="NCBI Taxonomy" id="64517"/>
    <lineage>
        <taxon>Eukaryota</taxon>
        <taxon>Fungi</taxon>
        <taxon>Fungi incertae sedis</taxon>
        <taxon>Chytridiomycota</taxon>
        <taxon>Chytridiomycota incertae sedis</taxon>
        <taxon>Chytridiomycetes</taxon>
        <taxon>Rhizophlyctidales</taxon>
        <taxon>Rhizophlyctidaceae</taxon>
        <taxon>Rhizophlyctis</taxon>
    </lineage>
</organism>
<protein>
    <submittedName>
        <fullName evidence="2">Uncharacterized protein</fullName>
    </submittedName>
</protein>
<dbReference type="Proteomes" id="UP001212841">
    <property type="component" value="Unassembled WGS sequence"/>
</dbReference>
<dbReference type="AlphaFoldDB" id="A0AAD5X567"/>
<evidence type="ECO:0000256" key="1">
    <source>
        <dbReference type="SAM" id="Phobius"/>
    </source>
</evidence>
<keyword evidence="1" id="KW-0812">Transmembrane</keyword>
<dbReference type="EMBL" id="JADGJD010000298">
    <property type="protein sequence ID" value="KAJ3052404.1"/>
    <property type="molecule type" value="Genomic_DNA"/>
</dbReference>
<reference evidence="2" key="1">
    <citation type="submission" date="2020-05" db="EMBL/GenBank/DDBJ databases">
        <title>Phylogenomic resolution of chytrid fungi.</title>
        <authorList>
            <person name="Stajich J.E."/>
            <person name="Amses K."/>
            <person name="Simmons R."/>
            <person name="Seto K."/>
            <person name="Myers J."/>
            <person name="Bonds A."/>
            <person name="Quandt C.A."/>
            <person name="Barry K."/>
            <person name="Liu P."/>
            <person name="Grigoriev I."/>
            <person name="Longcore J.E."/>
            <person name="James T.Y."/>
        </authorList>
    </citation>
    <scope>NUCLEOTIDE SEQUENCE</scope>
    <source>
        <strain evidence="2">JEL0318</strain>
    </source>
</reference>
<feature type="transmembrane region" description="Helical" evidence="1">
    <location>
        <begin position="86"/>
        <end position="107"/>
    </location>
</feature>
<keyword evidence="1" id="KW-0472">Membrane</keyword>
<sequence length="159" mass="16938">MPAFHPFHIGLALAAPASTAVYLGGTYAFSAVIFPVLHDRRITAETAHDTLKVILDHGPKTLAPVALIAAGLSAVATYYIPASARTAYAIGTAALGAIGAWTTWAILPLHTRVSILGKEEIRAHYLGTLASRYQVRTLLAAVALGSQLYGFWTSRWIIV</sequence>
<evidence type="ECO:0000313" key="3">
    <source>
        <dbReference type="Proteomes" id="UP001212841"/>
    </source>
</evidence>
<keyword evidence="1" id="KW-1133">Transmembrane helix</keyword>
<proteinExistence type="predicted"/>
<evidence type="ECO:0000313" key="2">
    <source>
        <dbReference type="EMBL" id="KAJ3052404.1"/>
    </source>
</evidence>
<name>A0AAD5X567_9FUNG</name>
<keyword evidence="3" id="KW-1185">Reference proteome</keyword>
<gene>
    <name evidence="2" type="ORF">HK097_006330</name>
</gene>
<accession>A0AAD5X567</accession>
<feature type="transmembrane region" description="Helical" evidence="1">
    <location>
        <begin position="61"/>
        <end position="80"/>
    </location>
</feature>
<comment type="caution">
    <text evidence="2">The sequence shown here is derived from an EMBL/GenBank/DDBJ whole genome shotgun (WGS) entry which is preliminary data.</text>
</comment>